<protein>
    <submittedName>
        <fullName evidence="1">E4 ORF1</fullName>
    </submittedName>
</protein>
<dbReference type="EMBL" id="KX961096">
    <property type="protein sequence ID" value="ARQ79799.1"/>
    <property type="molecule type" value="Genomic_DNA"/>
</dbReference>
<evidence type="ECO:0000313" key="1">
    <source>
        <dbReference type="EMBL" id="ARQ79799.1"/>
    </source>
</evidence>
<accession>A0A1X9RIX8</accession>
<sequence>MIFGCTYSSLQYSQSHTSFLSGPYSSKNSFSSKNVPFSLRHIDFAPLDSILQCLGTFCNQQFLFLSAFLASGQKDNIFRGLFNDFQLLFMQCFSTYQCFSTNCSFSDGVYKSKSDFSLSILSVERIELLRLFWNYLTLCLFPAGLCQSFR</sequence>
<reference evidence="1" key="1">
    <citation type="journal article" date="2017" name="J. Gen. Virol.">
        <title>Novel bat adenoviruses with low G+C content shed new light on the evolution of adenoviruses.</title>
        <authorList>
            <person name="Tan B."/>
            <person name="Yang X.L."/>
            <person name="Ge X.Y."/>
            <person name="Peng C."/>
            <person name="Liu H.Z."/>
            <person name="Zhang Y.Z."/>
            <person name="Zhang L.B."/>
            <person name="Shi Z.L."/>
        </authorList>
    </citation>
    <scope>NUCLEOTIDE SEQUENCE [LARGE SCALE GENOMIC DNA]</scope>
    <source>
        <strain evidence="1">WIV18</strain>
    </source>
</reference>
<proteinExistence type="predicted"/>
<organism evidence="1">
    <name type="scientific">bat adenovirus 10</name>
    <dbReference type="NCBI Taxonomy" id="3070193"/>
    <lineage>
        <taxon>Viruses</taxon>
        <taxon>Varidnaviria</taxon>
        <taxon>Bamfordvirae</taxon>
        <taxon>Preplasmiviricota</taxon>
        <taxon>Polisuviricotina</taxon>
        <taxon>Pharingeaviricetes</taxon>
        <taxon>Rowavirales</taxon>
        <taxon>Adenoviridae</taxon>
        <taxon>Mastadenovirus</taxon>
        <taxon>Mastadenovirus pteropodidae</taxon>
    </lineage>
</organism>
<name>A0A1X9RIX8_9ADEN</name>
<dbReference type="Proteomes" id="UP000218877">
    <property type="component" value="Segment"/>
</dbReference>